<dbReference type="EMBL" id="BAAAUG010000125">
    <property type="protein sequence ID" value="GAA3131647.1"/>
    <property type="molecule type" value="Genomic_DNA"/>
</dbReference>
<protein>
    <submittedName>
        <fullName evidence="1">Uncharacterized protein</fullName>
    </submittedName>
</protein>
<organism evidence="1 2">
    <name type="scientific">Streptomyces rectiviolaceus</name>
    <dbReference type="NCBI Taxonomy" id="332591"/>
    <lineage>
        <taxon>Bacteria</taxon>
        <taxon>Bacillati</taxon>
        <taxon>Actinomycetota</taxon>
        <taxon>Actinomycetes</taxon>
        <taxon>Kitasatosporales</taxon>
        <taxon>Streptomycetaceae</taxon>
        <taxon>Streptomyces</taxon>
    </lineage>
</organism>
<reference evidence="2" key="1">
    <citation type="journal article" date="2019" name="Int. J. Syst. Evol. Microbiol.">
        <title>The Global Catalogue of Microorganisms (GCM) 10K type strain sequencing project: providing services to taxonomists for standard genome sequencing and annotation.</title>
        <authorList>
            <consortium name="The Broad Institute Genomics Platform"/>
            <consortium name="The Broad Institute Genome Sequencing Center for Infectious Disease"/>
            <person name="Wu L."/>
            <person name="Ma J."/>
        </authorList>
    </citation>
    <scope>NUCLEOTIDE SEQUENCE [LARGE SCALE GENOMIC DNA]</scope>
    <source>
        <strain evidence="2">JCM 9092</strain>
    </source>
</reference>
<evidence type="ECO:0000313" key="1">
    <source>
        <dbReference type="EMBL" id="GAA3131647.1"/>
    </source>
</evidence>
<comment type="caution">
    <text evidence="1">The sequence shown here is derived from an EMBL/GenBank/DDBJ whole genome shotgun (WGS) entry which is preliminary data.</text>
</comment>
<evidence type="ECO:0000313" key="2">
    <source>
        <dbReference type="Proteomes" id="UP001501637"/>
    </source>
</evidence>
<proteinExistence type="predicted"/>
<dbReference type="Proteomes" id="UP001501637">
    <property type="component" value="Unassembled WGS sequence"/>
</dbReference>
<name>A0ABP6MZW1_9ACTN</name>
<accession>A0ABP6MZW1</accession>
<keyword evidence="2" id="KW-1185">Reference proteome</keyword>
<dbReference type="RefSeq" id="WP_344526235.1">
    <property type="nucleotide sequence ID" value="NZ_BAAAUG010000125.1"/>
</dbReference>
<gene>
    <name evidence="1" type="ORF">GCM10010449_60870</name>
</gene>
<sequence>MPLVIYVEDQVHGRMAKTYEDRKETFLALCESAPEDSILRAVNRHGDTMFNEIQLRRFVAELNALPEREKNSTVRKLIAAAEFAIASFGYLYFVGEPARA</sequence>